<evidence type="ECO:0000256" key="7">
    <source>
        <dbReference type="SAM" id="Phobius"/>
    </source>
</evidence>
<evidence type="ECO:0000256" key="5">
    <source>
        <dbReference type="ARBA" id="ARBA00023136"/>
    </source>
</evidence>
<evidence type="ECO:0000256" key="4">
    <source>
        <dbReference type="ARBA" id="ARBA00022989"/>
    </source>
</evidence>
<comment type="subcellular location">
    <subcellularLocation>
        <location evidence="1">Cell membrane</location>
        <topology evidence="1">Multi-pass membrane protein</topology>
    </subcellularLocation>
</comment>
<evidence type="ECO:0000256" key="1">
    <source>
        <dbReference type="ARBA" id="ARBA00004651"/>
    </source>
</evidence>
<feature type="transmembrane region" description="Helical" evidence="7">
    <location>
        <begin position="339"/>
        <end position="365"/>
    </location>
</feature>
<dbReference type="STRING" id="1640674.SAMN05216323_1001100"/>
<dbReference type="AlphaFoldDB" id="A0A1G6GIB4"/>
<dbReference type="InterPro" id="IPR025857">
    <property type="entry name" value="MacB_PCD"/>
</dbReference>
<dbReference type="Pfam" id="PF12704">
    <property type="entry name" value="MacB_PCD"/>
    <property type="match status" value="1"/>
</dbReference>
<evidence type="ECO:0000313" key="11">
    <source>
        <dbReference type="Proteomes" id="UP000199452"/>
    </source>
</evidence>
<name>A0A1G6GIB4_9BACT</name>
<evidence type="ECO:0000256" key="6">
    <source>
        <dbReference type="ARBA" id="ARBA00038076"/>
    </source>
</evidence>
<dbReference type="EMBL" id="FMYP01000001">
    <property type="protein sequence ID" value="SDB81649.1"/>
    <property type="molecule type" value="Genomic_DNA"/>
</dbReference>
<keyword evidence="3 7" id="KW-0812">Transmembrane</keyword>
<gene>
    <name evidence="10" type="ORF">SAMN05216323_1001100</name>
</gene>
<dbReference type="GO" id="GO:0005886">
    <property type="term" value="C:plasma membrane"/>
    <property type="evidence" value="ECO:0007669"/>
    <property type="project" value="UniProtKB-SubCell"/>
</dbReference>
<keyword evidence="5 7" id="KW-0472">Membrane</keyword>
<dbReference type="InterPro" id="IPR003838">
    <property type="entry name" value="ABC3_permease_C"/>
</dbReference>
<dbReference type="GO" id="GO:0022857">
    <property type="term" value="F:transmembrane transporter activity"/>
    <property type="evidence" value="ECO:0007669"/>
    <property type="project" value="TreeGrafter"/>
</dbReference>
<reference evidence="10 11" key="1">
    <citation type="submission" date="2016-09" db="EMBL/GenBank/DDBJ databases">
        <authorList>
            <person name="Capua I."/>
            <person name="De Benedictis P."/>
            <person name="Joannis T."/>
            <person name="Lombin L.H."/>
            <person name="Cattoli G."/>
        </authorList>
    </citation>
    <scope>NUCLEOTIDE SEQUENCE [LARGE SCALE GENOMIC DNA]</scope>
    <source>
        <strain evidence="10 11">A7P-90m</strain>
    </source>
</reference>
<proteinExistence type="inferred from homology"/>
<feature type="transmembrane region" description="Helical" evidence="7">
    <location>
        <begin position="377"/>
        <end position="397"/>
    </location>
</feature>
<comment type="similarity">
    <text evidence="6">Belongs to the ABC-4 integral membrane protein family.</text>
</comment>
<keyword evidence="2" id="KW-1003">Cell membrane</keyword>
<feature type="transmembrane region" description="Helical" evidence="7">
    <location>
        <begin position="285"/>
        <end position="312"/>
    </location>
</feature>
<evidence type="ECO:0000259" key="9">
    <source>
        <dbReference type="Pfam" id="PF12704"/>
    </source>
</evidence>
<keyword evidence="11" id="KW-1185">Reference proteome</keyword>
<dbReference type="PANTHER" id="PTHR30572:SF4">
    <property type="entry name" value="ABC TRANSPORTER PERMEASE YTRF"/>
    <property type="match status" value="1"/>
</dbReference>
<accession>A0A1G6GIB4</accession>
<dbReference type="OrthoDB" id="9770036at2"/>
<feature type="domain" description="MacB-like periplasmic core" evidence="9">
    <location>
        <begin position="25"/>
        <end position="239"/>
    </location>
</feature>
<keyword evidence="4 7" id="KW-1133">Transmembrane helix</keyword>
<evidence type="ECO:0000313" key="10">
    <source>
        <dbReference type="EMBL" id="SDB81649.1"/>
    </source>
</evidence>
<dbReference type="PANTHER" id="PTHR30572">
    <property type="entry name" value="MEMBRANE COMPONENT OF TRANSPORTER-RELATED"/>
    <property type="match status" value="1"/>
</dbReference>
<organism evidence="10 11">
    <name type="scientific">Williamwhitmania taraxaci</name>
    <dbReference type="NCBI Taxonomy" id="1640674"/>
    <lineage>
        <taxon>Bacteria</taxon>
        <taxon>Pseudomonadati</taxon>
        <taxon>Bacteroidota</taxon>
        <taxon>Bacteroidia</taxon>
        <taxon>Bacteroidales</taxon>
        <taxon>Williamwhitmaniaceae</taxon>
        <taxon>Williamwhitmania</taxon>
    </lineage>
</organism>
<protein>
    <submittedName>
        <fullName evidence="10">Putative ABC transport system permease protein</fullName>
    </submittedName>
</protein>
<dbReference type="Pfam" id="PF02687">
    <property type="entry name" value="FtsX"/>
    <property type="match status" value="1"/>
</dbReference>
<dbReference type="Proteomes" id="UP000199452">
    <property type="component" value="Unassembled WGS sequence"/>
</dbReference>
<evidence type="ECO:0000256" key="3">
    <source>
        <dbReference type="ARBA" id="ARBA00022692"/>
    </source>
</evidence>
<sequence length="414" mass="44858">MKIGALLKENFRISIQSIRTNLLRTSLTTLIIAFGIMSLVGILTAIESIKNSITSEFSSMGANTFSIQNRDNLSEGGRRGRAKNFTNITYRSAQDFKERYTFPSTVSISVYASGASTIKCGSKKTNPNISVMGVDENYLISYAKELDLGRNFTEQEAEGGRYLAIIGKEVANKLFENHEDPIGKSIVVGSGRYKVAGVLKSKGTGFGGGDDRTVYLTVNNVRSNFSAPWQSFTINVKPSSITVLDVASSEAEGVFRQVRGLSAADKTDFTIEKSDSLANMLIENISFVTIAAILIGIITLLGAAIGLMNIMLVSVSERTREIGVRKAIGARSKTIKQQFLFETIFIGQMGGVLGIILGVIVGNVMSLITDSPFVIPWAWMMVGVIVCFGVGIISGYFPAVKASRLDPIEALRYE</sequence>
<dbReference type="RefSeq" id="WP_092434101.1">
    <property type="nucleotide sequence ID" value="NZ_FMYP01000001.1"/>
</dbReference>
<evidence type="ECO:0000259" key="8">
    <source>
        <dbReference type="Pfam" id="PF02687"/>
    </source>
</evidence>
<evidence type="ECO:0000256" key="2">
    <source>
        <dbReference type="ARBA" id="ARBA00022475"/>
    </source>
</evidence>
<feature type="transmembrane region" description="Helical" evidence="7">
    <location>
        <begin position="21"/>
        <end position="46"/>
    </location>
</feature>
<feature type="domain" description="ABC3 transporter permease C-terminal" evidence="8">
    <location>
        <begin position="294"/>
        <end position="407"/>
    </location>
</feature>
<dbReference type="InterPro" id="IPR050250">
    <property type="entry name" value="Macrolide_Exporter_MacB"/>
</dbReference>